<dbReference type="Proteomes" id="UP000228934">
    <property type="component" value="Unassembled WGS sequence"/>
</dbReference>
<proteinExistence type="predicted"/>
<sequence>MFSPNRHTPMLHWQWMQVFAKSLLFHTHQKYYMSCLTASTLTDHDSFKQIRKHCKHPATVYNASVCNAFVWQL</sequence>
<dbReference type="AlphaFoldDB" id="A0A2G9NS12"/>
<protein>
    <submittedName>
        <fullName evidence="1">Uncharacterized protein</fullName>
    </submittedName>
</protein>
<accession>A0A2G9NS12</accession>
<reference evidence="2" key="1">
    <citation type="journal article" date="2017" name="Nat. Commun.">
        <title>The North American bullfrog draft genome provides insight into hormonal regulation of long noncoding RNA.</title>
        <authorList>
            <person name="Hammond S.A."/>
            <person name="Warren R.L."/>
            <person name="Vandervalk B.P."/>
            <person name="Kucuk E."/>
            <person name="Khan H."/>
            <person name="Gibb E.A."/>
            <person name="Pandoh P."/>
            <person name="Kirk H."/>
            <person name="Zhao Y."/>
            <person name="Jones M."/>
            <person name="Mungall A.J."/>
            <person name="Coope R."/>
            <person name="Pleasance S."/>
            <person name="Moore R.A."/>
            <person name="Holt R.A."/>
            <person name="Round J.M."/>
            <person name="Ohora S."/>
            <person name="Walle B.V."/>
            <person name="Veldhoen N."/>
            <person name="Helbing C.C."/>
            <person name="Birol I."/>
        </authorList>
    </citation>
    <scope>NUCLEOTIDE SEQUENCE [LARGE SCALE GENOMIC DNA]</scope>
</reference>
<keyword evidence="2" id="KW-1185">Reference proteome</keyword>
<evidence type="ECO:0000313" key="1">
    <source>
        <dbReference type="EMBL" id="PIN93878.1"/>
    </source>
</evidence>
<gene>
    <name evidence="1" type="ORF">AB205_0163350</name>
</gene>
<dbReference type="EMBL" id="KV923622">
    <property type="protein sequence ID" value="PIN93878.1"/>
    <property type="molecule type" value="Genomic_DNA"/>
</dbReference>
<organism evidence="1 2">
    <name type="scientific">Aquarana catesbeiana</name>
    <name type="common">American bullfrog</name>
    <name type="synonym">Rana catesbeiana</name>
    <dbReference type="NCBI Taxonomy" id="8400"/>
    <lineage>
        <taxon>Eukaryota</taxon>
        <taxon>Metazoa</taxon>
        <taxon>Chordata</taxon>
        <taxon>Craniata</taxon>
        <taxon>Vertebrata</taxon>
        <taxon>Euteleostomi</taxon>
        <taxon>Amphibia</taxon>
        <taxon>Batrachia</taxon>
        <taxon>Anura</taxon>
        <taxon>Neobatrachia</taxon>
        <taxon>Ranoidea</taxon>
        <taxon>Ranidae</taxon>
        <taxon>Aquarana</taxon>
    </lineage>
</organism>
<name>A0A2G9NS12_AQUCT</name>
<evidence type="ECO:0000313" key="2">
    <source>
        <dbReference type="Proteomes" id="UP000228934"/>
    </source>
</evidence>